<dbReference type="EMBL" id="JALNTZ010000006">
    <property type="protein sequence ID" value="KAJ3649672.1"/>
    <property type="molecule type" value="Genomic_DNA"/>
</dbReference>
<dbReference type="PANTHER" id="PTHR47510">
    <property type="entry name" value="REVERSE TRANSCRIPTASE DOMAIN-CONTAINING PROTEIN"/>
    <property type="match status" value="1"/>
</dbReference>
<dbReference type="Proteomes" id="UP001168821">
    <property type="component" value="Unassembled WGS sequence"/>
</dbReference>
<gene>
    <name evidence="2" type="ORF">Zmor_021399</name>
</gene>
<proteinExistence type="predicted"/>
<organism evidence="2 3">
    <name type="scientific">Zophobas morio</name>
    <dbReference type="NCBI Taxonomy" id="2755281"/>
    <lineage>
        <taxon>Eukaryota</taxon>
        <taxon>Metazoa</taxon>
        <taxon>Ecdysozoa</taxon>
        <taxon>Arthropoda</taxon>
        <taxon>Hexapoda</taxon>
        <taxon>Insecta</taxon>
        <taxon>Pterygota</taxon>
        <taxon>Neoptera</taxon>
        <taxon>Endopterygota</taxon>
        <taxon>Coleoptera</taxon>
        <taxon>Polyphaga</taxon>
        <taxon>Cucujiformia</taxon>
        <taxon>Tenebrionidae</taxon>
        <taxon>Zophobas</taxon>
    </lineage>
</organism>
<dbReference type="AlphaFoldDB" id="A0AA38MBF3"/>
<evidence type="ECO:0000256" key="1">
    <source>
        <dbReference type="SAM" id="Phobius"/>
    </source>
</evidence>
<feature type="transmembrane region" description="Helical" evidence="1">
    <location>
        <begin position="152"/>
        <end position="171"/>
    </location>
</feature>
<dbReference type="PANTHER" id="PTHR47510:SF3">
    <property type="entry name" value="ENDO_EXONUCLEASE_PHOSPHATASE DOMAIN-CONTAINING PROTEIN"/>
    <property type="match status" value="1"/>
</dbReference>
<reference evidence="2" key="1">
    <citation type="journal article" date="2023" name="G3 (Bethesda)">
        <title>Whole genome assemblies of Zophobas morio and Tenebrio molitor.</title>
        <authorList>
            <person name="Kaur S."/>
            <person name="Stinson S.A."/>
            <person name="diCenzo G.C."/>
        </authorList>
    </citation>
    <scope>NUCLEOTIDE SEQUENCE</scope>
    <source>
        <strain evidence="2">QUZm001</strain>
    </source>
</reference>
<accession>A0AA38MBF3</accession>
<comment type="caution">
    <text evidence="2">The sequence shown here is derived from an EMBL/GenBank/DDBJ whole genome shotgun (WGS) entry which is preliminary data.</text>
</comment>
<keyword evidence="3" id="KW-1185">Reference proteome</keyword>
<evidence type="ECO:0000313" key="2">
    <source>
        <dbReference type="EMBL" id="KAJ3649672.1"/>
    </source>
</evidence>
<protein>
    <submittedName>
        <fullName evidence="2">Uncharacterized protein</fullName>
    </submittedName>
</protein>
<evidence type="ECO:0000313" key="3">
    <source>
        <dbReference type="Proteomes" id="UP001168821"/>
    </source>
</evidence>
<keyword evidence="1" id="KW-0812">Transmembrane</keyword>
<keyword evidence="1" id="KW-1133">Transmembrane helix</keyword>
<sequence length="199" mass="22679">MSFNSQEYLRPTDIVNAFAKYFSEVYVSNGNSKVDETSEKICDTYSDIASDTKNNSVFDSTKSDCDFAHVLHMFKVLPSDVVKVVKRLKPNFTAGPDYIPAFFVKYTISCLCEPLCYLYDLVINNYIYPNCWKLAKFTPVFKSGSKQEITNYRPVAIVIVIYIINAVGYILQREDLILKHEAKPSVLINLSVVKCLPHE</sequence>
<keyword evidence="1" id="KW-0472">Membrane</keyword>
<name>A0AA38MBF3_9CUCU</name>